<dbReference type="RefSeq" id="WP_230437058.1">
    <property type="nucleotide sequence ID" value="NZ_CP087715.1"/>
</dbReference>
<reference evidence="2" key="1">
    <citation type="journal article" date="2019" name="Int. J. Syst. Evol. Microbiol.">
        <title>The Global Catalogue of Microorganisms (GCM) 10K type strain sequencing project: providing services to taxonomists for standard genome sequencing and annotation.</title>
        <authorList>
            <consortium name="The Broad Institute Genomics Platform"/>
            <consortium name="The Broad Institute Genome Sequencing Center for Infectious Disease"/>
            <person name="Wu L."/>
            <person name="Ma J."/>
        </authorList>
    </citation>
    <scope>NUCLEOTIDE SEQUENCE [LARGE SCALE GENOMIC DNA]</scope>
    <source>
        <strain evidence="2">CCUG 54356</strain>
    </source>
</reference>
<dbReference type="EMBL" id="JBHTLR010000008">
    <property type="protein sequence ID" value="MFD1216879.1"/>
    <property type="molecule type" value="Genomic_DNA"/>
</dbReference>
<gene>
    <name evidence="1" type="ORF">ACFQ2X_09725</name>
</gene>
<organism evidence="1 2">
    <name type="scientific">Microbulbifer celer</name>
    <dbReference type="NCBI Taxonomy" id="435905"/>
    <lineage>
        <taxon>Bacteria</taxon>
        <taxon>Pseudomonadati</taxon>
        <taxon>Pseudomonadota</taxon>
        <taxon>Gammaproteobacteria</taxon>
        <taxon>Cellvibrionales</taxon>
        <taxon>Microbulbiferaceae</taxon>
        <taxon>Microbulbifer</taxon>
    </lineage>
</organism>
<evidence type="ECO:0000313" key="2">
    <source>
        <dbReference type="Proteomes" id="UP001597264"/>
    </source>
</evidence>
<evidence type="ECO:0000313" key="1">
    <source>
        <dbReference type="EMBL" id="MFD1216879.1"/>
    </source>
</evidence>
<name>A0ABW3U9B5_9GAMM</name>
<comment type="caution">
    <text evidence="1">The sequence shown here is derived from an EMBL/GenBank/DDBJ whole genome shotgun (WGS) entry which is preliminary data.</text>
</comment>
<sequence>MEAQPSQEQINDAVIQFEVQAVNFGYRFINDAGVRQAYMAQTKAMSAELLAAWKSGAMTPKQAASAANQMRNEIMELARVKTSDLGRAKARAMKAQGLDIDDLVNKYSQQLFKRSFGKLSSPEKNSVYIAIVESAGRARPKVSAKAARLGIIGKSLWVITACVAIYNVSVARNKTKAAGREAANIGGGFAGGAAGGALAGVWFGPIGVAVGIVVGGVIGSIASDQVYVELAGPDGAFAQRFIPRFTSLAGTDEEAMASALVTECSYELDKVYAVFIELNDKYHTDADDIALRYAQQVRQLPSGPLKQAIRMHTALRNYLARILDDGWTTEEERASIRFLSTA</sequence>
<protein>
    <recommendedName>
        <fullName evidence="3">Glycine zipper family protein</fullName>
    </recommendedName>
</protein>
<accession>A0ABW3U9B5</accession>
<proteinExistence type="predicted"/>
<evidence type="ECO:0008006" key="3">
    <source>
        <dbReference type="Google" id="ProtNLM"/>
    </source>
</evidence>
<dbReference type="Proteomes" id="UP001597264">
    <property type="component" value="Unassembled WGS sequence"/>
</dbReference>
<keyword evidence="2" id="KW-1185">Reference proteome</keyword>